<accession>A0A8J0VFW9</accession>
<gene>
    <name evidence="3" type="primary">LOC108717770</name>
</gene>
<reference evidence="3" key="1">
    <citation type="submission" date="2025-08" db="UniProtKB">
        <authorList>
            <consortium name="RefSeq"/>
        </authorList>
    </citation>
    <scope>IDENTIFICATION</scope>
    <source>
        <strain evidence="3">J_2021</strain>
        <tissue evidence="3">Erythrocytes</tissue>
    </source>
</reference>
<feature type="transmembrane region" description="Helical" evidence="1">
    <location>
        <begin position="12"/>
        <end position="31"/>
    </location>
</feature>
<dbReference type="RefSeq" id="XP_018120599.1">
    <property type="nucleotide sequence ID" value="XM_018265110.2"/>
</dbReference>
<evidence type="ECO:0000256" key="1">
    <source>
        <dbReference type="SAM" id="Phobius"/>
    </source>
</evidence>
<protein>
    <submittedName>
        <fullName evidence="3">Uncharacterized protein LOC108717770 isoform X1</fullName>
    </submittedName>
</protein>
<evidence type="ECO:0000313" key="2">
    <source>
        <dbReference type="Proteomes" id="UP000186698"/>
    </source>
</evidence>
<dbReference type="OrthoDB" id="9905290at2759"/>
<name>A0A8J0VFW9_XENLA</name>
<keyword evidence="2" id="KW-1185">Reference proteome</keyword>
<dbReference type="KEGG" id="xla:108717770"/>
<organism evidence="2 3">
    <name type="scientific">Xenopus laevis</name>
    <name type="common">African clawed frog</name>
    <dbReference type="NCBI Taxonomy" id="8355"/>
    <lineage>
        <taxon>Eukaryota</taxon>
        <taxon>Metazoa</taxon>
        <taxon>Chordata</taxon>
        <taxon>Craniata</taxon>
        <taxon>Vertebrata</taxon>
        <taxon>Euteleostomi</taxon>
        <taxon>Amphibia</taxon>
        <taxon>Batrachia</taxon>
        <taxon>Anura</taxon>
        <taxon>Pipoidea</taxon>
        <taxon>Pipidae</taxon>
        <taxon>Xenopodinae</taxon>
        <taxon>Xenopus</taxon>
        <taxon>Xenopus</taxon>
    </lineage>
</organism>
<evidence type="ECO:0000313" key="3">
    <source>
        <dbReference type="RefSeq" id="XP_018120599.1"/>
    </source>
</evidence>
<dbReference type="Proteomes" id="UP000186698">
    <property type="component" value="Chromosome 5S"/>
</dbReference>
<keyword evidence="1" id="KW-0812">Transmembrane</keyword>
<dbReference type="AlphaFoldDB" id="A0A8J0VFW9"/>
<proteinExistence type="predicted"/>
<keyword evidence="1" id="KW-1133">Transmembrane helix</keyword>
<keyword evidence="1" id="KW-0472">Membrane</keyword>
<sequence>MKLKDFSRWNIRFSVVYAVGIWVMITGYAYFHVKQKDAVTTSHPLQQGECVAPALYLEEEIQDTAAIPMQSEERTPGLHIKNSVVFKDNFVPFSRRIYNLVSPLLPSSPATTGSDSSEK</sequence>
<dbReference type="GeneID" id="108717770"/>